<dbReference type="EMBL" id="CP045351">
    <property type="protein sequence ID" value="QFT28595.1"/>
    <property type="molecule type" value="Genomic_DNA"/>
</dbReference>
<dbReference type="KEGG" id="vaq:FIV01_19535"/>
<dbReference type="Proteomes" id="UP000326936">
    <property type="component" value="Plasmid pTHAF100_a"/>
</dbReference>
<dbReference type="Gene3D" id="3.40.630.30">
    <property type="match status" value="1"/>
</dbReference>
<name>A0A5P9CQQ4_9VIBR</name>
<dbReference type="SUPFAM" id="SSF55729">
    <property type="entry name" value="Acyl-CoA N-acyltransferases (Nat)"/>
    <property type="match status" value="1"/>
</dbReference>
<dbReference type="OrthoDB" id="6818517at2"/>
<reference evidence="1 2" key="1">
    <citation type="submission" date="2019-10" db="EMBL/GenBank/DDBJ databases">
        <title>Complete genome sequence of Vibrio sp. strain THAF100, isolated from non-filtered water from the water column of tank 6 of a marine aquarium containing stony-coral fragments. Water maintained at 26 degree C.</title>
        <authorList>
            <person name="Ruckert C."/>
            <person name="Franco A."/>
            <person name="Kalinowski J."/>
            <person name="Glaeser S."/>
        </authorList>
    </citation>
    <scope>NUCLEOTIDE SEQUENCE [LARGE SCALE GENOMIC DNA]</scope>
    <source>
        <strain evidence="1 2">THAF100</strain>
        <plasmid evidence="2">pthaf100_a</plasmid>
    </source>
</reference>
<organism evidence="1 2">
    <name type="scientific">Vibrio aquimaris</name>
    <dbReference type="NCBI Taxonomy" id="2587862"/>
    <lineage>
        <taxon>Bacteria</taxon>
        <taxon>Pseudomonadati</taxon>
        <taxon>Pseudomonadota</taxon>
        <taxon>Gammaproteobacteria</taxon>
        <taxon>Vibrionales</taxon>
        <taxon>Vibrionaceae</taxon>
        <taxon>Vibrio</taxon>
    </lineage>
</organism>
<sequence length="240" mass="28266">MGAEIELDFSLKNSMFNEINNQCQRLDYFVKSTFEDKDVEIRLLKNNLDLEELSDLRKKVYSEKNESVFHGYKEKLFLDEYDIDSYIFSFFSEGKMTASQRVRFYPFEVGHYVNNNDITAFLGEGLENDYIEYSRLVVDNTPGIRSRMVAHCLALVSSTSIILSTGIRNAITYTKPRMSRKNISFSNDTLEFYIKERDHNYLLFKVDMFQDMIKRLNLDVDSEEEAIYILDERVKNKQSI</sequence>
<gene>
    <name evidence="1" type="ORF">FIV01_19535</name>
</gene>
<accession>A0A5P9CQQ4</accession>
<evidence type="ECO:0000313" key="2">
    <source>
        <dbReference type="Proteomes" id="UP000326936"/>
    </source>
</evidence>
<dbReference type="AlphaFoldDB" id="A0A5P9CQQ4"/>
<geneLocation type="plasmid" evidence="2">
    <name>pthaf100_a</name>
</geneLocation>
<dbReference type="InterPro" id="IPR016181">
    <property type="entry name" value="Acyl_CoA_acyltransferase"/>
</dbReference>
<keyword evidence="1" id="KW-0614">Plasmid</keyword>
<dbReference type="RefSeq" id="WP_152432572.1">
    <property type="nucleotide sequence ID" value="NZ_CBCSDK010000016.1"/>
</dbReference>
<keyword evidence="2" id="KW-1185">Reference proteome</keyword>
<proteinExistence type="predicted"/>
<evidence type="ECO:0000313" key="1">
    <source>
        <dbReference type="EMBL" id="QFT28595.1"/>
    </source>
</evidence>
<protein>
    <submittedName>
        <fullName evidence="1">Uncharacterized protein</fullName>
    </submittedName>
</protein>